<sequence>MQVSRELITAMEQLIEAQIRRLSAEADICVFALYDPSANGTGPKDFACYDRKKCGRIDLDVDFEFEGVGVWYIAYREGDVFRSKKILLKIENGRFAHGQVGNFEGYWDEFPQYVAEDRWVQDQLGRDIANDMLH</sequence>
<dbReference type="AlphaFoldDB" id="A0A3D9HSK8"/>
<name>A0A3D9HSK8_9PROT</name>
<accession>A0A3D9HSK8</accession>
<comment type="caution">
    <text evidence="1">The sequence shown here is derived from an EMBL/GenBank/DDBJ whole genome shotgun (WGS) entry which is preliminary data.</text>
</comment>
<dbReference type="OrthoDB" id="7360051at2"/>
<dbReference type="Proteomes" id="UP000256845">
    <property type="component" value="Unassembled WGS sequence"/>
</dbReference>
<gene>
    <name evidence="1" type="ORF">DFP90_102351</name>
</gene>
<dbReference type="EMBL" id="QRDW01000002">
    <property type="protein sequence ID" value="RED52331.1"/>
    <property type="molecule type" value="Genomic_DNA"/>
</dbReference>
<dbReference type="RefSeq" id="WP_115935873.1">
    <property type="nucleotide sequence ID" value="NZ_QRDW01000002.1"/>
</dbReference>
<reference evidence="1 2" key="1">
    <citation type="submission" date="2018-07" db="EMBL/GenBank/DDBJ databases">
        <title>Genomic Encyclopedia of Type Strains, Phase III (KMG-III): the genomes of soil and plant-associated and newly described type strains.</title>
        <authorList>
            <person name="Whitman W."/>
        </authorList>
    </citation>
    <scope>NUCLEOTIDE SEQUENCE [LARGE SCALE GENOMIC DNA]</scope>
    <source>
        <strain evidence="1 2">CECT 8488</strain>
    </source>
</reference>
<keyword evidence="2" id="KW-1185">Reference proteome</keyword>
<evidence type="ECO:0000313" key="2">
    <source>
        <dbReference type="Proteomes" id="UP000256845"/>
    </source>
</evidence>
<evidence type="ECO:0000313" key="1">
    <source>
        <dbReference type="EMBL" id="RED52331.1"/>
    </source>
</evidence>
<proteinExistence type="predicted"/>
<organism evidence="1 2">
    <name type="scientific">Aestuariispira insulae</name>
    <dbReference type="NCBI Taxonomy" id="1461337"/>
    <lineage>
        <taxon>Bacteria</taxon>
        <taxon>Pseudomonadati</taxon>
        <taxon>Pseudomonadota</taxon>
        <taxon>Alphaproteobacteria</taxon>
        <taxon>Rhodospirillales</taxon>
        <taxon>Kiloniellaceae</taxon>
        <taxon>Aestuariispira</taxon>
    </lineage>
</organism>
<protein>
    <submittedName>
        <fullName evidence="1">Uncharacterized protein</fullName>
    </submittedName>
</protein>